<proteinExistence type="predicted"/>
<sequence>MRFMNWSPVHNEPLADTADAVAHFDEWGYNVRPWDGSHATMISEYVTTGEKPTCAQQLS</sequence>
<accession>A0A8J7GJR7</accession>
<evidence type="ECO:0000313" key="1">
    <source>
        <dbReference type="EMBL" id="MBG6141678.1"/>
    </source>
</evidence>
<dbReference type="Proteomes" id="UP000622552">
    <property type="component" value="Unassembled WGS sequence"/>
</dbReference>
<reference evidence="1" key="1">
    <citation type="submission" date="2020-11" db="EMBL/GenBank/DDBJ databases">
        <title>Sequencing the genomes of 1000 actinobacteria strains.</title>
        <authorList>
            <person name="Klenk H.-P."/>
        </authorList>
    </citation>
    <scope>NUCLEOTIDE SEQUENCE</scope>
    <source>
        <strain evidence="1">DSM 45356</strain>
    </source>
</reference>
<name>A0A8J7GJR7_9ACTN</name>
<comment type="caution">
    <text evidence="1">The sequence shown here is derived from an EMBL/GenBank/DDBJ whole genome shotgun (WGS) entry which is preliminary data.</text>
</comment>
<evidence type="ECO:0000313" key="2">
    <source>
        <dbReference type="Proteomes" id="UP000622552"/>
    </source>
</evidence>
<gene>
    <name evidence="1" type="ORF">IW245_007872</name>
</gene>
<protein>
    <submittedName>
        <fullName evidence="1">Uncharacterized protein</fullName>
    </submittedName>
</protein>
<dbReference type="RefSeq" id="WP_197008064.1">
    <property type="nucleotide sequence ID" value="NZ_BONS01000013.1"/>
</dbReference>
<dbReference type="AlphaFoldDB" id="A0A8J7GJR7"/>
<dbReference type="EMBL" id="JADOUF010000001">
    <property type="protein sequence ID" value="MBG6141678.1"/>
    <property type="molecule type" value="Genomic_DNA"/>
</dbReference>
<keyword evidence="2" id="KW-1185">Reference proteome</keyword>
<organism evidence="1 2">
    <name type="scientific">Longispora fulva</name>
    <dbReference type="NCBI Taxonomy" id="619741"/>
    <lineage>
        <taxon>Bacteria</taxon>
        <taxon>Bacillati</taxon>
        <taxon>Actinomycetota</taxon>
        <taxon>Actinomycetes</taxon>
        <taxon>Micromonosporales</taxon>
        <taxon>Micromonosporaceae</taxon>
        <taxon>Longispora</taxon>
    </lineage>
</organism>